<reference evidence="1 2" key="1">
    <citation type="journal article" date="2016" name="Int. J. Syst. Evol. Microbiol.">
        <title>Pontibacter aydingkolensis sp. nov., isolated from soil of a salt lake.</title>
        <authorList>
            <person name="Osman G."/>
            <person name="Zhang T."/>
            <person name="Lou K."/>
            <person name="Gao Y."/>
            <person name="Chang W."/>
            <person name="Lin Q."/>
            <person name="Yang H.M."/>
            <person name="Huo X.D."/>
            <person name="Wang N."/>
        </authorList>
    </citation>
    <scope>NUCLEOTIDE SEQUENCE [LARGE SCALE GENOMIC DNA]</scope>
    <source>
        <strain evidence="1 2">KACC 19255</strain>
    </source>
</reference>
<dbReference type="RefSeq" id="WP_219877093.1">
    <property type="nucleotide sequence ID" value="NZ_JAHYXK010000006.1"/>
</dbReference>
<organism evidence="1 2">
    <name type="scientific">Pontibacter aydingkolensis</name>
    <dbReference type="NCBI Taxonomy" id="1911536"/>
    <lineage>
        <taxon>Bacteria</taxon>
        <taxon>Pseudomonadati</taxon>
        <taxon>Bacteroidota</taxon>
        <taxon>Cytophagia</taxon>
        <taxon>Cytophagales</taxon>
        <taxon>Hymenobacteraceae</taxon>
        <taxon>Pontibacter</taxon>
    </lineage>
</organism>
<dbReference type="Proteomes" id="UP000813018">
    <property type="component" value="Unassembled WGS sequence"/>
</dbReference>
<keyword evidence="2" id="KW-1185">Reference proteome</keyword>
<sequence length="434" mass="50080">MKKVLIVSPCFPPVNTADMQRVRMSLPYFKEFGWIPTVVAVKPEFIEAPIDNNLLLTVPSDVTVYSVNAFKSSYTRKFGLGNLGFRSFIQLLLKCYALFRKEKYDLIYISTTAFPVMALGRLLKFLFRKPFILDIQDPWRQDFYLDKPKHEQPPKFKYAYKVDSFLERFTVPYADGIIAVSDGYINTFHKRYPSTLKSESETITFGASEIDMKVLENINFINKYFSKNKGILNLLYVGRGGYDLHYSLNILFKAIERGLSEDNSLFSKIKLHFIGTSYAKNGTGTETIKPLAEKYQLNDIVNEVTDRIPYFEALFLLSEADLLIVPGSTDINYTASKLYPYILSKKNILTIFHENSSVNEIITSTRAGRTVTFNLKNDDTERLINATFHNLQELINKPNLHLNIDWSAFSKFTSRHMTQRQTDVFDRVLRRSAF</sequence>
<dbReference type="EMBL" id="JAHYXK010000006">
    <property type="protein sequence ID" value="MBW7467205.1"/>
    <property type="molecule type" value="Genomic_DNA"/>
</dbReference>
<dbReference type="Gene3D" id="3.40.50.2000">
    <property type="entry name" value="Glycogen Phosphorylase B"/>
    <property type="match status" value="2"/>
</dbReference>
<name>A0ABS7CTU6_9BACT</name>
<evidence type="ECO:0000313" key="2">
    <source>
        <dbReference type="Proteomes" id="UP000813018"/>
    </source>
</evidence>
<gene>
    <name evidence="1" type="ORF">K0O23_09005</name>
</gene>
<comment type="caution">
    <text evidence="1">The sequence shown here is derived from an EMBL/GenBank/DDBJ whole genome shotgun (WGS) entry which is preliminary data.</text>
</comment>
<evidence type="ECO:0000313" key="1">
    <source>
        <dbReference type="EMBL" id="MBW7467205.1"/>
    </source>
</evidence>
<protein>
    <submittedName>
        <fullName evidence="1">Uncharacterized protein</fullName>
    </submittedName>
</protein>
<proteinExistence type="predicted"/>
<accession>A0ABS7CTU6</accession>
<dbReference type="SUPFAM" id="SSF53756">
    <property type="entry name" value="UDP-Glycosyltransferase/glycogen phosphorylase"/>
    <property type="match status" value="1"/>
</dbReference>